<evidence type="ECO:0000256" key="2">
    <source>
        <dbReference type="ARBA" id="ARBA00023315"/>
    </source>
</evidence>
<name>A0AA88E408_FICCA</name>
<reference evidence="4" key="1">
    <citation type="submission" date="2023-07" db="EMBL/GenBank/DDBJ databases">
        <title>draft genome sequence of fig (Ficus carica).</title>
        <authorList>
            <person name="Takahashi T."/>
            <person name="Nishimura K."/>
        </authorList>
    </citation>
    <scope>NUCLEOTIDE SEQUENCE</scope>
</reference>
<dbReference type="AlphaFoldDB" id="A0AA88E408"/>
<dbReference type="InterPro" id="IPR051504">
    <property type="entry name" value="Plant_metabolite_acyltrans"/>
</dbReference>
<sequence length="487" mass="54052">MAAYPKPQAMAQPNAVEIVEVCKVAPPPTADVHGPKSLPLTFFDIRWLRFPPIERLFFYETSTQNNTSTFFFDSILPRLKHSLSLTLLHFLPLAGNLTWPPTSPKPGIEYSESDGVSLTVAVSNADFRRLSGTDVFCESTEYSPLVPKLSASHDQVAVLAIQVTVFPNHGFSIGVTNHHSVFDGKSLILFVKSWAHTCRSLGPAHRSDGHDQSTIFLQLPPELKPVFDRDYIKDSADLGTIFSNQWRNIDGPDNRSVVPWEVKKIQPAGSVRGTFQMPREKIEKLKQLVRVEKMENYKDNEQHFPNIHVSTFSLTCAYTLACLAKAEEVTDDKILFVFSVDLRSRLEAPMPTTYFGNCVAGKVIGFEREALLGKEGLVVALRAISDAIKGLEKGPLNGAENWVTLINEKKASSLRVYSIASSPRFEVYSTDFGWGRPRKVDVCSIDKTGAISLSDNINGNGVEIGLVLRKHHMEAFSSLFAKGLESL</sequence>
<dbReference type="EMBL" id="BTGU01000241">
    <property type="protein sequence ID" value="GMN65525.1"/>
    <property type="molecule type" value="Genomic_DNA"/>
</dbReference>
<dbReference type="EMBL" id="BTGU01000242">
    <property type="protein sequence ID" value="GMN65536.1"/>
    <property type="molecule type" value="Genomic_DNA"/>
</dbReference>
<dbReference type="SUPFAM" id="SSF52777">
    <property type="entry name" value="CoA-dependent acyltransferases"/>
    <property type="match status" value="1"/>
</dbReference>
<keyword evidence="5" id="KW-1185">Reference proteome</keyword>
<evidence type="ECO:0000313" key="5">
    <source>
        <dbReference type="Proteomes" id="UP001187192"/>
    </source>
</evidence>
<evidence type="ECO:0000256" key="1">
    <source>
        <dbReference type="ARBA" id="ARBA00022679"/>
    </source>
</evidence>
<dbReference type="Gene3D" id="3.30.559.10">
    <property type="entry name" value="Chloramphenicol acetyltransferase-like domain"/>
    <property type="match status" value="2"/>
</dbReference>
<keyword evidence="1" id="KW-0808">Transferase</keyword>
<protein>
    <submittedName>
        <fullName evidence="4">Uncharacterized protein</fullName>
    </submittedName>
</protein>
<dbReference type="Proteomes" id="UP001187192">
    <property type="component" value="Unassembled WGS sequence"/>
</dbReference>
<dbReference type="GO" id="GO:0016747">
    <property type="term" value="F:acyltransferase activity, transferring groups other than amino-acyl groups"/>
    <property type="evidence" value="ECO:0007669"/>
    <property type="project" value="UniProtKB-ARBA"/>
</dbReference>
<dbReference type="PANTHER" id="PTHR31625">
    <property type="match status" value="1"/>
</dbReference>
<accession>A0AA88E408</accession>
<evidence type="ECO:0000313" key="3">
    <source>
        <dbReference type="EMBL" id="GMN65525.1"/>
    </source>
</evidence>
<evidence type="ECO:0000313" key="4">
    <source>
        <dbReference type="EMBL" id="GMN65536.1"/>
    </source>
</evidence>
<organism evidence="4 5">
    <name type="scientific">Ficus carica</name>
    <name type="common">Common fig</name>
    <dbReference type="NCBI Taxonomy" id="3494"/>
    <lineage>
        <taxon>Eukaryota</taxon>
        <taxon>Viridiplantae</taxon>
        <taxon>Streptophyta</taxon>
        <taxon>Embryophyta</taxon>
        <taxon>Tracheophyta</taxon>
        <taxon>Spermatophyta</taxon>
        <taxon>Magnoliopsida</taxon>
        <taxon>eudicotyledons</taxon>
        <taxon>Gunneridae</taxon>
        <taxon>Pentapetalae</taxon>
        <taxon>rosids</taxon>
        <taxon>fabids</taxon>
        <taxon>Rosales</taxon>
        <taxon>Moraceae</taxon>
        <taxon>Ficeae</taxon>
        <taxon>Ficus</taxon>
    </lineage>
</organism>
<dbReference type="Pfam" id="PF02458">
    <property type="entry name" value="Transferase"/>
    <property type="match status" value="1"/>
</dbReference>
<proteinExistence type="predicted"/>
<gene>
    <name evidence="3" type="ORF">TIFTF001_034589</name>
    <name evidence="4" type="ORF">TIFTF001_034604</name>
</gene>
<comment type="caution">
    <text evidence="4">The sequence shown here is derived from an EMBL/GenBank/DDBJ whole genome shotgun (WGS) entry which is preliminary data.</text>
</comment>
<dbReference type="InterPro" id="IPR023213">
    <property type="entry name" value="CAT-like_dom_sf"/>
</dbReference>
<keyword evidence="2" id="KW-0012">Acyltransferase</keyword>